<dbReference type="SUPFAM" id="SSF88659">
    <property type="entry name" value="Sigma3 and sigma4 domains of RNA polymerase sigma factors"/>
    <property type="match status" value="1"/>
</dbReference>
<feature type="domain" description="RNA polymerase sigma factor 70 region 4 type 2" evidence="7">
    <location>
        <begin position="119"/>
        <end position="166"/>
    </location>
</feature>
<evidence type="ECO:0000313" key="8">
    <source>
        <dbReference type="EMBL" id="MVZ62594.1"/>
    </source>
</evidence>
<evidence type="ECO:0000313" key="9">
    <source>
        <dbReference type="Proteomes" id="UP000435036"/>
    </source>
</evidence>
<dbReference type="PANTHER" id="PTHR43133">
    <property type="entry name" value="RNA POLYMERASE ECF-TYPE SIGMA FACTO"/>
    <property type="match status" value="1"/>
</dbReference>
<dbReference type="InterPro" id="IPR007627">
    <property type="entry name" value="RNA_pol_sigma70_r2"/>
</dbReference>
<dbReference type="NCBIfam" id="TIGR02937">
    <property type="entry name" value="sigma70-ECF"/>
    <property type="match status" value="1"/>
</dbReference>
<proteinExistence type="inferred from homology"/>
<dbReference type="Pfam" id="PF08281">
    <property type="entry name" value="Sigma70_r4_2"/>
    <property type="match status" value="1"/>
</dbReference>
<evidence type="ECO:0000256" key="2">
    <source>
        <dbReference type="ARBA" id="ARBA00023015"/>
    </source>
</evidence>
<name>A0A6N8L0K6_9SPHI</name>
<evidence type="ECO:0000256" key="1">
    <source>
        <dbReference type="ARBA" id="ARBA00010641"/>
    </source>
</evidence>
<evidence type="ECO:0000256" key="5">
    <source>
        <dbReference type="SAM" id="Phobius"/>
    </source>
</evidence>
<keyword evidence="4" id="KW-0804">Transcription</keyword>
<dbReference type="Pfam" id="PF04542">
    <property type="entry name" value="Sigma70_r2"/>
    <property type="match status" value="1"/>
</dbReference>
<dbReference type="GO" id="GO:0003677">
    <property type="term" value="F:DNA binding"/>
    <property type="evidence" value="ECO:0007669"/>
    <property type="project" value="InterPro"/>
</dbReference>
<dbReference type="InterPro" id="IPR036388">
    <property type="entry name" value="WH-like_DNA-bd_sf"/>
</dbReference>
<keyword evidence="2" id="KW-0805">Transcription regulation</keyword>
<dbReference type="InterPro" id="IPR014284">
    <property type="entry name" value="RNA_pol_sigma-70_dom"/>
</dbReference>
<evidence type="ECO:0000259" key="7">
    <source>
        <dbReference type="Pfam" id="PF08281"/>
    </source>
</evidence>
<keyword evidence="9" id="KW-1185">Reference proteome</keyword>
<dbReference type="InterPro" id="IPR013249">
    <property type="entry name" value="RNA_pol_sigma70_r4_t2"/>
</dbReference>
<feature type="transmembrane region" description="Helical" evidence="5">
    <location>
        <begin position="177"/>
        <end position="195"/>
    </location>
</feature>
<accession>A0A6N8L0K6</accession>
<dbReference type="EMBL" id="WSQA01000007">
    <property type="protein sequence ID" value="MVZ62594.1"/>
    <property type="molecule type" value="Genomic_DNA"/>
</dbReference>
<dbReference type="SUPFAM" id="SSF88946">
    <property type="entry name" value="Sigma2 domain of RNA polymerase sigma factors"/>
    <property type="match status" value="1"/>
</dbReference>
<comment type="caution">
    <text evidence="8">The sequence shown here is derived from an EMBL/GenBank/DDBJ whole genome shotgun (WGS) entry which is preliminary data.</text>
</comment>
<keyword evidence="3" id="KW-0731">Sigma factor</keyword>
<dbReference type="OrthoDB" id="659569at2"/>
<dbReference type="InterPro" id="IPR013325">
    <property type="entry name" value="RNA_pol_sigma_r2"/>
</dbReference>
<sequence length="199" mass="23606">MKDLALFNDFKSGNDDAYQCIYQKYVKVLVQYAAQRVESLEEAKDLIHDLFTNIWEKRQEIDVKYSLKAYLYSSLNKRIINHYRKNSYKTAYSNHLIKMDHQFYQGPDSFVEYKELQDLIEKAKSKMPPKVREIYLLSKEANLSHKEISEQLNISEQTVKNQLNTAMNIIRTVVRRVILLWLTTFIFMIIVIINLCTAH</sequence>
<comment type="similarity">
    <text evidence="1">Belongs to the sigma-70 factor family. ECF subfamily.</text>
</comment>
<dbReference type="InterPro" id="IPR039425">
    <property type="entry name" value="RNA_pol_sigma-70-like"/>
</dbReference>
<dbReference type="GO" id="GO:0016987">
    <property type="term" value="F:sigma factor activity"/>
    <property type="evidence" value="ECO:0007669"/>
    <property type="project" value="UniProtKB-KW"/>
</dbReference>
<reference evidence="8 9" key="1">
    <citation type="submission" date="2019-12" db="EMBL/GenBank/DDBJ databases">
        <authorList>
            <person name="Dong K."/>
        </authorList>
    </citation>
    <scope>NUCLEOTIDE SEQUENCE [LARGE SCALE GENOMIC DNA]</scope>
    <source>
        <strain evidence="8 9">JCM 31225</strain>
    </source>
</reference>
<keyword evidence="5" id="KW-0472">Membrane</keyword>
<dbReference type="Proteomes" id="UP000435036">
    <property type="component" value="Unassembled WGS sequence"/>
</dbReference>
<dbReference type="RefSeq" id="WP_160369319.1">
    <property type="nucleotide sequence ID" value="NZ_WSQA01000007.1"/>
</dbReference>
<evidence type="ECO:0000256" key="3">
    <source>
        <dbReference type="ARBA" id="ARBA00023082"/>
    </source>
</evidence>
<feature type="domain" description="RNA polymerase sigma-70 region 2" evidence="6">
    <location>
        <begin position="21"/>
        <end position="87"/>
    </location>
</feature>
<dbReference type="Gene3D" id="1.10.10.10">
    <property type="entry name" value="Winged helix-like DNA-binding domain superfamily/Winged helix DNA-binding domain"/>
    <property type="match status" value="1"/>
</dbReference>
<dbReference type="PANTHER" id="PTHR43133:SF46">
    <property type="entry name" value="RNA POLYMERASE SIGMA-70 FACTOR ECF SUBFAMILY"/>
    <property type="match status" value="1"/>
</dbReference>
<protein>
    <submittedName>
        <fullName evidence="8">Sigma-70 family RNA polymerase sigma factor</fullName>
    </submittedName>
</protein>
<organism evidence="8 9">
    <name type="scientific">Sphingobacterium humi</name>
    <dbReference type="NCBI Taxonomy" id="1796905"/>
    <lineage>
        <taxon>Bacteria</taxon>
        <taxon>Pseudomonadati</taxon>
        <taxon>Bacteroidota</taxon>
        <taxon>Sphingobacteriia</taxon>
        <taxon>Sphingobacteriales</taxon>
        <taxon>Sphingobacteriaceae</taxon>
        <taxon>Sphingobacterium</taxon>
    </lineage>
</organism>
<keyword evidence="5" id="KW-1133">Transmembrane helix</keyword>
<keyword evidence="5" id="KW-0812">Transmembrane</keyword>
<gene>
    <name evidence="8" type="ORF">GQF63_11210</name>
</gene>
<evidence type="ECO:0000259" key="6">
    <source>
        <dbReference type="Pfam" id="PF04542"/>
    </source>
</evidence>
<dbReference type="AlphaFoldDB" id="A0A6N8L0K6"/>
<evidence type="ECO:0000256" key="4">
    <source>
        <dbReference type="ARBA" id="ARBA00023163"/>
    </source>
</evidence>
<dbReference type="Gene3D" id="1.10.1740.10">
    <property type="match status" value="1"/>
</dbReference>
<dbReference type="GO" id="GO:0006352">
    <property type="term" value="P:DNA-templated transcription initiation"/>
    <property type="evidence" value="ECO:0007669"/>
    <property type="project" value="InterPro"/>
</dbReference>
<dbReference type="InterPro" id="IPR013324">
    <property type="entry name" value="RNA_pol_sigma_r3/r4-like"/>
</dbReference>